<dbReference type="PANTHER" id="PTHR14387:SF0">
    <property type="entry name" value="DUF2428 DOMAIN-CONTAINING PROTEIN"/>
    <property type="match status" value="1"/>
</dbReference>
<protein>
    <submittedName>
        <fullName evidence="1">Uncharacterized protein</fullName>
    </submittedName>
</protein>
<dbReference type="GO" id="GO:0030488">
    <property type="term" value="P:tRNA methylation"/>
    <property type="evidence" value="ECO:0007669"/>
    <property type="project" value="TreeGrafter"/>
</dbReference>
<evidence type="ECO:0000313" key="2">
    <source>
        <dbReference type="Proteomes" id="UP000694392"/>
    </source>
</evidence>
<dbReference type="GO" id="GO:0005829">
    <property type="term" value="C:cytosol"/>
    <property type="evidence" value="ECO:0007669"/>
    <property type="project" value="TreeGrafter"/>
</dbReference>
<dbReference type="Ensembl" id="ENSSPUT00000005351.1">
    <property type="protein sequence ID" value="ENSSPUP00000005036.1"/>
    <property type="gene ID" value="ENSSPUG00000003892.1"/>
</dbReference>
<sequence length="87" mass="9740">MAALLSWAKHKGYWDFFSRNNLLGLLSCLQDSTNEIRDLASELLILYFPPTFPESIAVALFDYAQEAMSSPRVQDAEAGALLMKTIL</sequence>
<dbReference type="PANTHER" id="PTHR14387">
    <property type="entry name" value="THADA/DEATH RECEPTOR INTERACTING PROTEIN"/>
    <property type="match status" value="1"/>
</dbReference>
<reference evidence="1" key="1">
    <citation type="submission" date="2025-08" db="UniProtKB">
        <authorList>
            <consortium name="Ensembl"/>
        </authorList>
    </citation>
    <scope>IDENTIFICATION</scope>
</reference>
<keyword evidence="2" id="KW-1185">Reference proteome</keyword>
<dbReference type="Proteomes" id="UP000694392">
    <property type="component" value="Unplaced"/>
</dbReference>
<dbReference type="InterPro" id="IPR051954">
    <property type="entry name" value="tRNA_methyltransferase_THADA"/>
</dbReference>
<name>A0A8D0GEL3_SPHPU</name>
<reference evidence="1" key="2">
    <citation type="submission" date="2025-09" db="UniProtKB">
        <authorList>
            <consortium name="Ensembl"/>
        </authorList>
    </citation>
    <scope>IDENTIFICATION</scope>
</reference>
<organism evidence="1 2">
    <name type="scientific">Sphenodon punctatus</name>
    <name type="common">Tuatara</name>
    <name type="synonym">Hatteria punctata</name>
    <dbReference type="NCBI Taxonomy" id="8508"/>
    <lineage>
        <taxon>Eukaryota</taxon>
        <taxon>Metazoa</taxon>
        <taxon>Chordata</taxon>
        <taxon>Craniata</taxon>
        <taxon>Vertebrata</taxon>
        <taxon>Euteleostomi</taxon>
        <taxon>Lepidosauria</taxon>
        <taxon>Sphenodontia</taxon>
        <taxon>Sphenodontidae</taxon>
        <taxon>Sphenodon</taxon>
    </lineage>
</organism>
<accession>A0A8D0GEL3</accession>
<evidence type="ECO:0000313" key="1">
    <source>
        <dbReference type="Ensembl" id="ENSSPUP00000005036.1"/>
    </source>
</evidence>
<proteinExistence type="predicted"/>
<dbReference type="AlphaFoldDB" id="A0A8D0GEL3"/>